<accession>A0A8T6A564</accession>
<dbReference type="InterPro" id="IPR022742">
    <property type="entry name" value="Hydrolase_4"/>
</dbReference>
<dbReference type="Proteomes" id="UP000462410">
    <property type="component" value="Unassembled WGS sequence"/>
</dbReference>
<protein>
    <submittedName>
        <fullName evidence="2">Alpha/beta fold hydrolase</fullName>
    </submittedName>
</protein>
<gene>
    <name evidence="2" type="ORF">GP965_25860</name>
</gene>
<feature type="non-terminal residue" evidence="2">
    <location>
        <position position="190"/>
    </location>
</feature>
<dbReference type="InterPro" id="IPR029058">
    <property type="entry name" value="AB_hydrolase_fold"/>
</dbReference>
<dbReference type="Gene3D" id="3.40.50.1820">
    <property type="entry name" value="alpha/beta hydrolase"/>
    <property type="match status" value="1"/>
</dbReference>
<reference evidence="2 3" key="1">
    <citation type="submission" date="2019-12" db="EMBL/GenBank/DDBJ databases">
        <title>Enteriobacteria Tanzani isolates_8377-8380.</title>
        <authorList>
            <person name="Subbiah M."/>
            <person name="Call D."/>
        </authorList>
    </citation>
    <scope>NUCLEOTIDE SEQUENCE [LARGE SCALE GENOMIC DNA]</scope>
    <source>
        <strain evidence="2 3">8378wH8</strain>
    </source>
</reference>
<organism evidence="2 3">
    <name type="scientific">Escherichia coli</name>
    <dbReference type="NCBI Taxonomy" id="562"/>
    <lineage>
        <taxon>Bacteria</taxon>
        <taxon>Pseudomonadati</taxon>
        <taxon>Pseudomonadota</taxon>
        <taxon>Gammaproteobacteria</taxon>
        <taxon>Enterobacterales</taxon>
        <taxon>Enterobacteriaceae</taxon>
        <taxon>Escherichia</taxon>
    </lineage>
</organism>
<sequence>MENSRIPGEHFFTSSDNTALFYRHWPALQPGAKKVIVLFHRGHEHSGRLQHLVDELAMPDTVFYAWDARGHGQTSGPRGYSPSLARSVQDVDEFVRFAASDSQVGLDEVVVIAQSVGAVLVATWVHDYAPAIRGLVLASPAFKVKLYVPLARPALALWHRLRGLFFINSYVKGRYLTHDRQRVASFNNDP</sequence>
<dbReference type="AlphaFoldDB" id="A0A8T6A564"/>
<evidence type="ECO:0000259" key="1">
    <source>
        <dbReference type="Pfam" id="PF12146"/>
    </source>
</evidence>
<proteinExistence type="predicted"/>
<dbReference type="PANTHER" id="PTHR11614">
    <property type="entry name" value="PHOSPHOLIPASE-RELATED"/>
    <property type="match status" value="1"/>
</dbReference>
<dbReference type="GO" id="GO:0016787">
    <property type="term" value="F:hydrolase activity"/>
    <property type="evidence" value="ECO:0007669"/>
    <property type="project" value="UniProtKB-KW"/>
</dbReference>
<evidence type="ECO:0000313" key="3">
    <source>
        <dbReference type="Proteomes" id="UP000462410"/>
    </source>
</evidence>
<feature type="domain" description="Serine aminopeptidase S33" evidence="1">
    <location>
        <begin position="32"/>
        <end position="190"/>
    </location>
</feature>
<dbReference type="EMBL" id="WTRC01000766">
    <property type="protein sequence ID" value="MWT24307.1"/>
    <property type="molecule type" value="Genomic_DNA"/>
</dbReference>
<name>A0A8T6A564_ECOLX</name>
<comment type="caution">
    <text evidence="2">The sequence shown here is derived from an EMBL/GenBank/DDBJ whole genome shotgun (WGS) entry which is preliminary data.</text>
</comment>
<dbReference type="InterPro" id="IPR051044">
    <property type="entry name" value="MAG_DAG_Lipase"/>
</dbReference>
<evidence type="ECO:0000313" key="2">
    <source>
        <dbReference type="EMBL" id="MWT24307.1"/>
    </source>
</evidence>
<dbReference type="SUPFAM" id="SSF53474">
    <property type="entry name" value="alpha/beta-Hydrolases"/>
    <property type="match status" value="1"/>
</dbReference>
<dbReference type="Pfam" id="PF12146">
    <property type="entry name" value="Hydrolase_4"/>
    <property type="match status" value="1"/>
</dbReference>
<keyword evidence="2" id="KW-0378">Hydrolase</keyword>